<evidence type="ECO:0000313" key="5">
    <source>
        <dbReference type="Proteomes" id="UP000237718"/>
    </source>
</evidence>
<dbReference type="EMBL" id="CP136704">
    <property type="protein sequence ID" value="WOI32358.1"/>
    <property type="molecule type" value="Genomic_DNA"/>
</dbReference>
<dbReference type="Proteomes" id="UP001302666">
    <property type="component" value="Chromosome"/>
</dbReference>
<dbReference type="RefSeq" id="WP_106162601.1">
    <property type="nucleotide sequence ID" value="NZ_CP136704.1"/>
</dbReference>
<dbReference type="AlphaFoldDB" id="A0A2T1ALQ7"/>
<proteinExistence type="predicted"/>
<sequence length="155" mass="17784">MTQVPQNSRNAHRKFIAVILAAAVAITGFSTAPARADSDDIAKFIAGAAILGIIGAAINDRRDDRRERPHVDPKPHPKPLPPRVRRYDLPAKCLTNIRVRGKDRRLLGMRCLNRNYDFVRKLPNRCYAELENRHKSRRGYRPGCLRKHGYRLVRR</sequence>
<dbReference type="Proteomes" id="UP000237718">
    <property type="component" value="Unassembled WGS sequence"/>
</dbReference>
<organism evidence="3 5">
    <name type="scientific">Tritonibacter scottomollicae</name>
    <name type="common">Epibacterium scottomollicae</name>
    <dbReference type="NCBI Taxonomy" id="483013"/>
    <lineage>
        <taxon>Bacteria</taxon>
        <taxon>Pseudomonadati</taxon>
        <taxon>Pseudomonadota</taxon>
        <taxon>Alphaproteobacteria</taxon>
        <taxon>Rhodobacterales</taxon>
        <taxon>Paracoccaceae</taxon>
        <taxon>Tritonibacter</taxon>
    </lineage>
</organism>
<evidence type="ECO:0000256" key="2">
    <source>
        <dbReference type="SAM" id="Phobius"/>
    </source>
</evidence>
<accession>A0A2T1ALQ7</accession>
<keyword evidence="6" id="KW-1185">Reference proteome</keyword>
<dbReference type="EMBL" id="PVUF01000002">
    <property type="protein sequence ID" value="PRZ49545.1"/>
    <property type="molecule type" value="Genomic_DNA"/>
</dbReference>
<feature type="region of interest" description="Disordered" evidence="1">
    <location>
        <begin position="61"/>
        <end position="85"/>
    </location>
</feature>
<keyword evidence="2" id="KW-0812">Transmembrane</keyword>
<evidence type="ECO:0000313" key="3">
    <source>
        <dbReference type="EMBL" id="PRZ49545.1"/>
    </source>
</evidence>
<reference evidence="4 6" key="2">
    <citation type="submission" date="2023-10" db="EMBL/GenBank/DDBJ databases">
        <title>Eight complete genome sequences of bacteria isolated from laboratory stock of Giant Kelp gametophytes.</title>
        <authorList>
            <person name="Tolentino B."/>
            <person name="Nuzhdin S."/>
        </authorList>
    </citation>
    <scope>NUCLEOTIDE SEQUENCE [LARGE SCALE GENOMIC DNA]</scope>
    <source>
        <strain evidence="4 6">LC.270.F.C4</strain>
    </source>
</reference>
<name>A0A2T1ALQ7_TRISK</name>
<protein>
    <submittedName>
        <fullName evidence="3">Uncharacterized protein</fullName>
    </submittedName>
</protein>
<evidence type="ECO:0000313" key="4">
    <source>
        <dbReference type="EMBL" id="WOI32358.1"/>
    </source>
</evidence>
<keyword evidence="2" id="KW-1133">Transmembrane helix</keyword>
<dbReference type="OrthoDB" id="7876829at2"/>
<feature type="transmembrane region" description="Helical" evidence="2">
    <location>
        <begin position="41"/>
        <end position="58"/>
    </location>
</feature>
<feature type="compositionally biased region" description="Basic and acidic residues" evidence="1">
    <location>
        <begin position="61"/>
        <end position="75"/>
    </location>
</feature>
<keyword evidence="2" id="KW-0472">Membrane</keyword>
<evidence type="ECO:0000313" key="6">
    <source>
        <dbReference type="Proteomes" id="UP001302666"/>
    </source>
</evidence>
<reference evidence="3 5" key="1">
    <citation type="submission" date="2018-03" db="EMBL/GenBank/DDBJ databases">
        <title>Genomic Encyclopedia of Archaeal and Bacterial Type Strains, Phase II (KMG-II): from individual species to whole genera.</title>
        <authorList>
            <person name="Goeker M."/>
        </authorList>
    </citation>
    <scope>NUCLEOTIDE SEQUENCE [LARGE SCALE GENOMIC DNA]</scope>
    <source>
        <strain evidence="3 5">DSM 25328</strain>
    </source>
</reference>
<evidence type="ECO:0000256" key="1">
    <source>
        <dbReference type="SAM" id="MobiDB-lite"/>
    </source>
</evidence>
<gene>
    <name evidence="3" type="ORF">CLV89_102290</name>
    <name evidence="4" type="ORF">R1T40_15520</name>
</gene>